<comment type="subcellular location">
    <subcellularLocation>
        <location evidence="2">Secreted</location>
    </subcellularLocation>
</comment>
<feature type="signal peptide" evidence="3">
    <location>
        <begin position="1"/>
        <end position="21"/>
    </location>
</feature>
<keyword evidence="1 2" id="KW-1015">Disulfide bond</keyword>
<comment type="caution">
    <text evidence="5">The sequence shown here is derived from an EMBL/GenBank/DDBJ whole genome shotgun (WGS) entry which is preliminary data.</text>
</comment>
<keyword evidence="2" id="KW-0136">Cellulose degradation</keyword>
<protein>
    <recommendedName>
        <fullName evidence="2">AA9 family lytic polysaccharide monooxygenase</fullName>
        <ecNumber evidence="2">1.14.99.56</ecNumber>
    </recommendedName>
    <alternativeName>
        <fullName evidence="2">Endo-beta-1,4-glucanase</fullName>
    </alternativeName>
    <alternativeName>
        <fullName evidence="2">Glycosyl hydrolase 61 family protein</fullName>
    </alternativeName>
</protein>
<sequence>MKVAFTFASLALLSGFQAASAHCAVDRLPVLTVRVFNNNETDIWTTLVAGDTVSNAAVRQPQSNSPVLDVTSDDITCNVSPADATATVSALLRFTWARLLRTAADWDGSGANWFKIAEWGAEFEPSFAFIDYGASALNATIPSSVPAGEYLARIEQIGLHSTGAPQWYISCAQISITDGGSASPDMVEIPGYVDADDAWTHRIANPLADIYYPTPTAYTVPGPTVFSG</sequence>
<comment type="domain">
    <text evidence="2">Has a modular structure: an endo-beta-1,4-glucanase catalytic module at the N-terminus, a linker rich in serines and threonines, and a C-terminal carbohydrate-binding module (CBM).</text>
</comment>
<dbReference type="InterPro" id="IPR005103">
    <property type="entry name" value="AA9_LPMO"/>
</dbReference>
<dbReference type="Pfam" id="PF03443">
    <property type="entry name" value="AA9"/>
    <property type="match status" value="1"/>
</dbReference>
<keyword evidence="2" id="KW-0964">Secreted</keyword>
<keyword evidence="6" id="KW-1185">Reference proteome</keyword>
<feature type="chain" id="PRO_5041237603" description="AA9 family lytic polysaccharide monooxygenase" evidence="3">
    <location>
        <begin position="22"/>
        <end position="228"/>
    </location>
</feature>
<evidence type="ECO:0000313" key="6">
    <source>
        <dbReference type="Proteomes" id="UP001175227"/>
    </source>
</evidence>
<comment type="catalytic activity">
    <reaction evidence="2">
        <text>[(1-&gt;4)-beta-D-glucosyl]n+m + reduced acceptor + O2 = 4-dehydro-beta-D-glucosyl-[(1-&gt;4)-beta-D-glucosyl]n-1 + [(1-&gt;4)-beta-D-glucosyl]m + acceptor + H2O.</text>
        <dbReference type="EC" id="1.14.99.56"/>
    </reaction>
</comment>
<evidence type="ECO:0000256" key="1">
    <source>
        <dbReference type="ARBA" id="ARBA00023157"/>
    </source>
</evidence>
<dbReference type="GO" id="GO:0030245">
    <property type="term" value="P:cellulose catabolic process"/>
    <property type="evidence" value="ECO:0007669"/>
    <property type="project" value="UniProtKB-UniRule"/>
</dbReference>
<feature type="domain" description="Auxiliary Activity family 9 catalytic" evidence="4">
    <location>
        <begin position="55"/>
        <end position="200"/>
    </location>
</feature>
<evidence type="ECO:0000313" key="5">
    <source>
        <dbReference type="EMBL" id="KAK0472518.1"/>
    </source>
</evidence>
<dbReference type="Gene3D" id="2.70.50.70">
    <property type="match status" value="2"/>
</dbReference>
<keyword evidence="5" id="KW-0378">Hydrolase</keyword>
<name>A0AA39NVC8_9AGAR</name>
<evidence type="ECO:0000259" key="4">
    <source>
        <dbReference type="Pfam" id="PF03443"/>
    </source>
</evidence>
<dbReference type="AlphaFoldDB" id="A0AA39NVC8"/>
<evidence type="ECO:0000256" key="2">
    <source>
        <dbReference type="RuleBase" id="RU368122"/>
    </source>
</evidence>
<dbReference type="Proteomes" id="UP001175227">
    <property type="component" value="Unassembled WGS sequence"/>
</dbReference>
<keyword evidence="2" id="KW-0624">Polysaccharide degradation</keyword>
<keyword evidence="3" id="KW-0732">Signal</keyword>
<dbReference type="EMBL" id="JAUEPR010000040">
    <property type="protein sequence ID" value="KAK0472518.1"/>
    <property type="molecule type" value="Genomic_DNA"/>
</dbReference>
<dbReference type="PANTHER" id="PTHR33353">
    <property type="entry name" value="PUTATIVE (AFU_ORTHOLOGUE AFUA_1G12560)-RELATED"/>
    <property type="match status" value="1"/>
</dbReference>
<dbReference type="EC" id="1.14.99.56" evidence="2"/>
<accession>A0AA39NVC8</accession>
<organism evidence="5 6">
    <name type="scientific">Armillaria novae-zelandiae</name>
    <dbReference type="NCBI Taxonomy" id="153914"/>
    <lineage>
        <taxon>Eukaryota</taxon>
        <taxon>Fungi</taxon>
        <taxon>Dikarya</taxon>
        <taxon>Basidiomycota</taxon>
        <taxon>Agaricomycotina</taxon>
        <taxon>Agaricomycetes</taxon>
        <taxon>Agaricomycetidae</taxon>
        <taxon>Agaricales</taxon>
        <taxon>Marasmiineae</taxon>
        <taxon>Physalacriaceae</taxon>
        <taxon>Armillaria</taxon>
    </lineage>
</organism>
<dbReference type="GO" id="GO:0005576">
    <property type="term" value="C:extracellular region"/>
    <property type="evidence" value="ECO:0007669"/>
    <property type="project" value="UniProtKB-SubCell"/>
</dbReference>
<dbReference type="InterPro" id="IPR049892">
    <property type="entry name" value="AA9"/>
</dbReference>
<dbReference type="GO" id="GO:0030248">
    <property type="term" value="F:cellulose binding"/>
    <property type="evidence" value="ECO:0007669"/>
    <property type="project" value="UniProtKB-UniRule"/>
</dbReference>
<dbReference type="PANTHER" id="PTHR33353:SF11">
    <property type="entry name" value="GLYCOSYLHYDROLASE FAMILY 61-7 PROTEIN"/>
    <property type="match status" value="1"/>
</dbReference>
<dbReference type="GO" id="GO:0008810">
    <property type="term" value="F:cellulase activity"/>
    <property type="evidence" value="ECO:0007669"/>
    <property type="project" value="UniProtKB-UniRule"/>
</dbReference>
<reference evidence="5" key="1">
    <citation type="submission" date="2023-06" db="EMBL/GenBank/DDBJ databases">
        <authorList>
            <consortium name="Lawrence Berkeley National Laboratory"/>
            <person name="Ahrendt S."/>
            <person name="Sahu N."/>
            <person name="Indic B."/>
            <person name="Wong-Bajracharya J."/>
            <person name="Merenyi Z."/>
            <person name="Ke H.-M."/>
            <person name="Monk M."/>
            <person name="Kocsube S."/>
            <person name="Drula E."/>
            <person name="Lipzen A."/>
            <person name="Balint B."/>
            <person name="Henrissat B."/>
            <person name="Andreopoulos B."/>
            <person name="Martin F.M."/>
            <person name="Harder C.B."/>
            <person name="Rigling D."/>
            <person name="Ford K.L."/>
            <person name="Foster G.D."/>
            <person name="Pangilinan J."/>
            <person name="Papanicolaou A."/>
            <person name="Barry K."/>
            <person name="LaButti K."/>
            <person name="Viragh M."/>
            <person name="Koriabine M."/>
            <person name="Yan M."/>
            <person name="Riley R."/>
            <person name="Champramary S."/>
            <person name="Plett K.L."/>
            <person name="Tsai I.J."/>
            <person name="Slot J."/>
            <person name="Sipos G."/>
            <person name="Plett J."/>
            <person name="Nagy L.G."/>
            <person name="Grigoriev I.V."/>
        </authorList>
    </citation>
    <scope>NUCLEOTIDE SEQUENCE</scope>
    <source>
        <strain evidence="5">ICMP 16352</strain>
    </source>
</reference>
<gene>
    <name evidence="5" type="ORF">IW261DRAFT_1665370</name>
</gene>
<evidence type="ECO:0000256" key="3">
    <source>
        <dbReference type="SAM" id="SignalP"/>
    </source>
</evidence>
<keyword evidence="2" id="KW-0119">Carbohydrate metabolism</keyword>
<proteinExistence type="predicted"/>
<comment type="function">
    <text evidence="2">Lytic polysaccharide monooxygenase (LMPO) that depolymerizes crystalline and amorphous polysaccharides via the oxidation of scissile alpha- or beta-(1-4)-glycosidic bonds, yielding C1 and/or C4 oxidation products. Catalysis by LPMOs requires the reduction of the active-site copper from Cu(II) to Cu(I) by a reducing agent and H(2)O(2) or O(2) as a cosubstrate.</text>
</comment>